<feature type="domain" description="Peptidase S9 prolyl oligopeptidase catalytic" evidence="4">
    <location>
        <begin position="420"/>
        <end position="590"/>
    </location>
</feature>
<dbReference type="Proteomes" id="UP001324427">
    <property type="component" value="Unassembled WGS sequence"/>
</dbReference>
<feature type="signal peptide" evidence="3">
    <location>
        <begin position="1"/>
        <end position="22"/>
    </location>
</feature>
<evidence type="ECO:0000313" key="6">
    <source>
        <dbReference type="Proteomes" id="UP001324427"/>
    </source>
</evidence>
<feature type="chain" id="PRO_5043317277" description="Peptidase S9 prolyl oligopeptidase catalytic domain-containing protein" evidence="3">
    <location>
        <begin position="23"/>
        <end position="1360"/>
    </location>
</feature>
<dbReference type="InterPro" id="IPR029058">
    <property type="entry name" value="AB_hydrolase_fold"/>
</dbReference>
<evidence type="ECO:0000256" key="3">
    <source>
        <dbReference type="SAM" id="SignalP"/>
    </source>
</evidence>
<feature type="region of interest" description="Disordered" evidence="2">
    <location>
        <begin position="693"/>
        <end position="714"/>
    </location>
</feature>
<dbReference type="GO" id="GO:0008236">
    <property type="term" value="F:serine-type peptidase activity"/>
    <property type="evidence" value="ECO:0007669"/>
    <property type="project" value="InterPro"/>
</dbReference>
<dbReference type="InterPro" id="IPR001375">
    <property type="entry name" value="Peptidase_S9_cat"/>
</dbReference>
<comment type="caution">
    <text evidence="5">The sequence shown here is derived from an EMBL/GenBank/DDBJ whole genome shotgun (WGS) entry which is preliminary data.</text>
</comment>
<dbReference type="InterPro" id="IPR050955">
    <property type="entry name" value="Plant_Biomass_Hydrol_Est"/>
</dbReference>
<evidence type="ECO:0000259" key="4">
    <source>
        <dbReference type="Pfam" id="PF00326"/>
    </source>
</evidence>
<dbReference type="PANTHER" id="PTHR43037:SF4">
    <property type="entry name" value="PEPTIDASE S9 PROLYL OLIGOPEPTIDASE CATALYTIC DOMAIN-CONTAINING PROTEIN"/>
    <property type="match status" value="1"/>
</dbReference>
<dbReference type="GO" id="GO:0006508">
    <property type="term" value="P:proteolysis"/>
    <property type="evidence" value="ECO:0007669"/>
    <property type="project" value="InterPro"/>
</dbReference>
<organism evidence="5 6">
    <name type="scientific">Oleoguttula mirabilis</name>
    <dbReference type="NCBI Taxonomy" id="1507867"/>
    <lineage>
        <taxon>Eukaryota</taxon>
        <taxon>Fungi</taxon>
        <taxon>Dikarya</taxon>
        <taxon>Ascomycota</taxon>
        <taxon>Pezizomycotina</taxon>
        <taxon>Dothideomycetes</taxon>
        <taxon>Dothideomycetidae</taxon>
        <taxon>Mycosphaerellales</taxon>
        <taxon>Teratosphaeriaceae</taxon>
        <taxon>Oleoguttula</taxon>
    </lineage>
</organism>
<reference evidence="5 6" key="1">
    <citation type="submission" date="2021-11" db="EMBL/GenBank/DDBJ databases">
        <title>Black yeast isolated from Biological Soil Crust.</title>
        <authorList>
            <person name="Kurbessoian T."/>
        </authorList>
    </citation>
    <scope>NUCLEOTIDE SEQUENCE [LARGE SCALE GENOMIC DNA]</scope>
    <source>
        <strain evidence="5 6">CCFEE 5522</strain>
    </source>
</reference>
<dbReference type="Gene3D" id="3.40.50.1820">
    <property type="entry name" value="alpha/beta hydrolase"/>
    <property type="match status" value="1"/>
</dbReference>
<proteinExistence type="predicted"/>
<accession>A0AAV9K1L7</accession>
<evidence type="ECO:0000256" key="1">
    <source>
        <dbReference type="ARBA" id="ARBA00022729"/>
    </source>
</evidence>
<dbReference type="EMBL" id="JAVFHQ010000001">
    <property type="protein sequence ID" value="KAK4550814.1"/>
    <property type="molecule type" value="Genomic_DNA"/>
</dbReference>
<dbReference type="PANTHER" id="PTHR43037">
    <property type="entry name" value="UNNAMED PRODUCT-RELATED"/>
    <property type="match status" value="1"/>
</dbReference>
<dbReference type="Gene3D" id="3.80.10.10">
    <property type="entry name" value="Ribonuclease Inhibitor"/>
    <property type="match status" value="1"/>
</dbReference>
<name>A0AAV9K1L7_9PEZI</name>
<protein>
    <recommendedName>
        <fullName evidence="4">Peptidase S9 prolyl oligopeptidase catalytic domain-containing protein</fullName>
    </recommendedName>
</protein>
<sequence>MFTSWLWSQYFYLTFAVQACAALQALLKPTADMPDFAFSEDWKVLGPFQIGTREAVWGADPLELQGGFRALEYDDNASFKSSLASNGIVSWSSFTAKVSDPQTQYASAELSVSFPQVDWRSLQDVYGWAALQWQGWARSEIYVQSEGTKTLALNVEGILEYRIDDHHYFGGDFYSFGRAAVTLRLEPGVHRIDVRLVRDVRAMSGVGEPSVDITFKLEESYGTLVPAMPNVLVSDIVGDDNGTLASPYASITFRNDALMDGYIYDVEATQGRYLAELVGPTPIKLIPGQTRPIAFRLTCVPPAAKVGPIRIMVKYRMDGDDRDWQAYIDARPSTRALNEPQKLTYMHPGGMVSYAVLRPPSPHAHCNDISPDASLPILLALHGAGLEADSDMVRHSLDPLPDLCAWALFPTGVTPWSGDDWHNWGFADVEAAIAAIPDWIEQVGWKGPGVDVDRWLVSGHSNGGQGVWYALTHRPDKVIAAAPLSGYSSIQNYVPYTFWRAADPSRTALVQSSLNSYRHELLLENAKDIPILQQHGNRDDNVPAYHSRLLGQLLEQAGVGTTYVEIDGKPHWWDGVMTTEPLQDFYRRHLNAGLKPKAPLNLRDFTVVSAGHGDVGPKNGVEILHLETHGQPGKIHVTFDPLTLACVLRTSNVRAFRRPAFFSDCSFVAVDDTNLTTLAMSGPAEVTLQSDGGQWYSGSDFPPLPKRRGKQQGPMDAIMRTRGAFQITYHSPAARGIALQVSRNLCQYYAADTMITDDYEKARTSNNSVISIAIGNDSPKTSHGYHPIRLFSDRIEIDDDHVAGGPAVRGYGSMNGLAAIFLRALPGERLELVVWGVNEESLDIAARLVPLMTGTGQPDFVVADRSMLWKGVEGTLALGWFDGEWNVSRTSYFSPLDQVPSDVLAALKSIMIVLQLLPKDVLQHFTMPEGLAPDSDLLLLLGTHQRKLQALELGGPLFSTLTEALNAPCCSPTWLQRLKHLTIPSIVGNISELQGYSQVLQRAQHLESLCIGVSEAQDKEVNAGLHDTEHTTGTLTSRLFGHVTPFGKASALAIAKLRLHSVKVAAHSFTMVIDFAQLKSLTVYSCPGFMDLLPTLASVFARGSLLQEFHYSGFIQDDGRMEQFIKSCPCLYALHLEVRTEQARVAEFDFTCLLGHLPTLGGLGLNFEIWDEYLGWVSSPLSPAFLNMLSTKCFAMEELALAMPRMTLSATLDPDYKDALAALSVLQYLSTFRIMNWPAAPNDCLNVENEDAADEPKLSELRLARYLRLLDSFATDVLHLISAHRRDANLEAITTLVFGQTAIAECVAQEDRRFRVEVKPTCYVAGSQADAHGLPELVAIRKTLEEFEQLVGWTSIIHEF</sequence>
<keyword evidence="1 3" id="KW-0732">Signal</keyword>
<evidence type="ECO:0000313" key="5">
    <source>
        <dbReference type="EMBL" id="KAK4550814.1"/>
    </source>
</evidence>
<dbReference type="Pfam" id="PF00326">
    <property type="entry name" value="Peptidase_S9"/>
    <property type="match status" value="1"/>
</dbReference>
<dbReference type="InterPro" id="IPR032675">
    <property type="entry name" value="LRR_dom_sf"/>
</dbReference>
<evidence type="ECO:0000256" key="2">
    <source>
        <dbReference type="SAM" id="MobiDB-lite"/>
    </source>
</evidence>
<dbReference type="SUPFAM" id="SSF53474">
    <property type="entry name" value="alpha/beta-Hydrolases"/>
    <property type="match status" value="1"/>
</dbReference>
<gene>
    <name evidence="5" type="ORF">LTR36_000394</name>
</gene>
<keyword evidence="6" id="KW-1185">Reference proteome</keyword>